<dbReference type="AlphaFoldDB" id="A0A091VIG2"/>
<organism evidence="2 3">
    <name type="scientific">Nipponia nippon</name>
    <name type="common">Crested ibis</name>
    <name type="synonym">Ibis nippon</name>
    <dbReference type="NCBI Taxonomy" id="128390"/>
    <lineage>
        <taxon>Eukaryota</taxon>
        <taxon>Metazoa</taxon>
        <taxon>Chordata</taxon>
        <taxon>Craniata</taxon>
        <taxon>Vertebrata</taxon>
        <taxon>Euteleostomi</taxon>
        <taxon>Archelosauria</taxon>
        <taxon>Archosauria</taxon>
        <taxon>Dinosauria</taxon>
        <taxon>Saurischia</taxon>
        <taxon>Theropoda</taxon>
        <taxon>Coelurosauria</taxon>
        <taxon>Aves</taxon>
        <taxon>Neognathae</taxon>
        <taxon>Neoaves</taxon>
        <taxon>Aequornithes</taxon>
        <taxon>Pelecaniformes</taxon>
        <taxon>Threskiornithidae</taxon>
        <taxon>Nipponia</taxon>
    </lineage>
</organism>
<dbReference type="Pfam" id="PF13328">
    <property type="entry name" value="HD_4"/>
    <property type="match status" value="1"/>
</dbReference>
<reference evidence="2 3" key="1">
    <citation type="submission" date="2014-04" db="EMBL/GenBank/DDBJ databases">
        <title>Genome evolution of avian class.</title>
        <authorList>
            <person name="Zhang G."/>
            <person name="Li C."/>
        </authorList>
    </citation>
    <scope>NUCLEOTIDE SEQUENCE [LARGE SCALE GENOMIC DNA]</scope>
    <source>
        <strain evidence="2">BGI_Y956</strain>
    </source>
</reference>
<feature type="non-terminal residue" evidence="2">
    <location>
        <position position="1"/>
    </location>
</feature>
<dbReference type="Gene3D" id="1.10.3210.10">
    <property type="entry name" value="Hypothetical protein af1432"/>
    <property type="match status" value="1"/>
</dbReference>
<dbReference type="SUPFAM" id="SSF109604">
    <property type="entry name" value="HD-domain/PDEase-like"/>
    <property type="match status" value="1"/>
</dbReference>
<feature type="compositionally biased region" description="Basic and acidic residues" evidence="1">
    <location>
        <begin position="38"/>
        <end position="52"/>
    </location>
</feature>
<dbReference type="Proteomes" id="UP000053283">
    <property type="component" value="Unassembled WGS sequence"/>
</dbReference>
<feature type="compositionally biased region" description="Basic and acidic residues" evidence="1">
    <location>
        <begin position="9"/>
        <end position="21"/>
    </location>
</feature>
<evidence type="ECO:0000313" key="2">
    <source>
        <dbReference type="EMBL" id="KFR02495.1"/>
    </source>
</evidence>
<feature type="non-terminal residue" evidence="2">
    <location>
        <position position="77"/>
    </location>
</feature>
<dbReference type="PANTHER" id="PTHR46246">
    <property type="entry name" value="GUANOSINE-3',5'-BIS(DIPHOSPHATE) 3'-PYROPHOSPHOHYDROLASE MESH1"/>
    <property type="match status" value="1"/>
</dbReference>
<protein>
    <submittedName>
        <fullName evidence="2">Guanosine-3',5'-bis(Diphosphate) 3'-pyrophosphohydrolase MESH1</fullName>
    </submittedName>
</protein>
<feature type="region of interest" description="Disordered" evidence="1">
    <location>
        <begin position="38"/>
        <end position="77"/>
    </location>
</feature>
<dbReference type="InterPro" id="IPR052194">
    <property type="entry name" value="MESH1"/>
</dbReference>
<dbReference type="GO" id="GO:0008893">
    <property type="term" value="F:guanosine-3',5'-bis(diphosphate) 3'-diphosphatase activity"/>
    <property type="evidence" value="ECO:0007669"/>
    <property type="project" value="TreeGrafter"/>
</dbReference>
<evidence type="ECO:0000256" key="1">
    <source>
        <dbReference type="SAM" id="MobiDB-lite"/>
    </source>
</evidence>
<proteinExistence type="predicted"/>
<keyword evidence="2" id="KW-0378">Hydrolase</keyword>
<name>A0A091VIG2_NIPNI</name>
<sequence>LLQAALLHDTVEHTDTSPAELEERFGAEVRGLVQEVTDDKALPKAERKRLQVERAPGSSPRAKLLQLADKPHKPRGL</sequence>
<dbReference type="EMBL" id="KL411013">
    <property type="protein sequence ID" value="KFR02495.1"/>
    <property type="molecule type" value="Genomic_DNA"/>
</dbReference>
<dbReference type="STRING" id="128390.A0A091VIG2"/>
<keyword evidence="3" id="KW-1185">Reference proteome</keyword>
<dbReference type="eggNOG" id="KOG1157">
    <property type="taxonomic scope" value="Eukaryota"/>
</dbReference>
<accession>A0A091VIG2</accession>
<gene>
    <name evidence="2" type="ORF">Y956_09619</name>
</gene>
<dbReference type="PANTHER" id="PTHR46246:SF1">
    <property type="entry name" value="GUANOSINE-3',5'-BIS(DIPHOSPHATE) 3'-PYROPHOSPHOHYDROLASE MESH1"/>
    <property type="match status" value="1"/>
</dbReference>
<feature type="region of interest" description="Disordered" evidence="1">
    <location>
        <begin position="1"/>
        <end position="21"/>
    </location>
</feature>
<evidence type="ECO:0000313" key="3">
    <source>
        <dbReference type="Proteomes" id="UP000053283"/>
    </source>
</evidence>